<evidence type="ECO:0000256" key="1">
    <source>
        <dbReference type="SAM" id="MobiDB-lite"/>
    </source>
</evidence>
<feature type="region of interest" description="Disordered" evidence="1">
    <location>
        <begin position="308"/>
        <end position="332"/>
    </location>
</feature>
<protein>
    <recommendedName>
        <fullName evidence="5">Chitin-binding type-2 domain-containing protein</fullName>
    </recommendedName>
</protein>
<feature type="region of interest" description="Disordered" evidence="1">
    <location>
        <begin position="202"/>
        <end position="225"/>
    </location>
</feature>
<sequence>MKLILLFYTLYLLLINKVLSDSLINTQKIYINNEYYSIAKLNEPCVVDNSTLNLNKNISPIERGVGKNNCETGLTCFEFKCVFPSKVGDPCSPYYFTASTFVYDSSNCTNEFYCDDNLTCQKTKKIRSLCKSSAECINNNIPTVICEENKCVQSREVNASSSERYFFVFFFMTILIYIYYRQYTIQEAQLSRLNEIAPENNMSETRRDPDLETLPPYSPPSSTFLNDDDNCSHCSNVPTLREPPSYHRFPTVNIQMSSINRANSESSASSNNDNNNNNNSNSLYPIVINNNLNSNFDQARLSLHRSSQYSLRSSQIPSTPPPSYSHPTTPYQYNIESLDDENESDIIPPTVASLNSRMLSTDSTQPVDARHNSLSPNDNMNNSAQNEDSAVSNAELLLNSMNSLYSMNDELDQSNTRNSNITSNDNVRSSANQDANDNATIRINISLDNDSNDSNDGNDSDDSNDTDDNSDTDDSNDNNNPYNGNNETIDGNHSSGNDENIYNNQSTSIENTNNDSHSRDNNDSIDNSTNENVNIHNSSNDENIKNIQSSGNDNNGNIGNI</sequence>
<accession>A0A1Y2C2M1</accession>
<comment type="caution">
    <text evidence="3">The sequence shown here is derived from an EMBL/GenBank/DDBJ whole genome shotgun (WGS) entry which is preliminary data.</text>
</comment>
<keyword evidence="4" id="KW-1185">Reference proteome</keyword>
<dbReference type="EMBL" id="MCOG01000125">
    <property type="protein sequence ID" value="ORY41137.1"/>
    <property type="molecule type" value="Genomic_DNA"/>
</dbReference>
<evidence type="ECO:0000313" key="3">
    <source>
        <dbReference type="EMBL" id="ORY41137.1"/>
    </source>
</evidence>
<reference evidence="3 4" key="1">
    <citation type="submission" date="2016-08" db="EMBL/GenBank/DDBJ databases">
        <title>A Parts List for Fungal Cellulosomes Revealed by Comparative Genomics.</title>
        <authorList>
            <consortium name="DOE Joint Genome Institute"/>
            <person name="Haitjema C.H."/>
            <person name="Gilmore S.P."/>
            <person name="Henske J.K."/>
            <person name="Solomon K.V."/>
            <person name="De Groot R."/>
            <person name="Kuo A."/>
            <person name="Mondo S.J."/>
            <person name="Salamov A.A."/>
            <person name="Labutti K."/>
            <person name="Zhao Z."/>
            <person name="Chiniquy J."/>
            <person name="Barry K."/>
            <person name="Brewer H.M."/>
            <person name="Purvine S.O."/>
            <person name="Wright A.T."/>
            <person name="Boxma B."/>
            <person name="Van Alen T."/>
            <person name="Hackstein J.H."/>
            <person name="Baker S.E."/>
            <person name="Grigoriev I.V."/>
            <person name="O'Malley M.A."/>
        </authorList>
    </citation>
    <scope>NUCLEOTIDE SEQUENCE [LARGE SCALE GENOMIC DNA]</scope>
    <source>
        <strain evidence="3 4">G1</strain>
    </source>
</reference>
<feature type="compositionally biased region" description="Polar residues" evidence="1">
    <location>
        <begin position="487"/>
        <end position="510"/>
    </location>
</feature>
<evidence type="ECO:0000256" key="2">
    <source>
        <dbReference type="SAM" id="SignalP"/>
    </source>
</evidence>
<proteinExistence type="predicted"/>
<gene>
    <name evidence="3" type="ORF">LY90DRAFT_34113</name>
</gene>
<organism evidence="3 4">
    <name type="scientific">Neocallimastix californiae</name>
    <dbReference type="NCBI Taxonomy" id="1754190"/>
    <lineage>
        <taxon>Eukaryota</taxon>
        <taxon>Fungi</taxon>
        <taxon>Fungi incertae sedis</taxon>
        <taxon>Chytridiomycota</taxon>
        <taxon>Chytridiomycota incertae sedis</taxon>
        <taxon>Neocallimastigomycetes</taxon>
        <taxon>Neocallimastigales</taxon>
        <taxon>Neocallimastigaceae</taxon>
        <taxon>Neocallimastix</taxon>
    </lineage>
</organism>
<feature type="chain" id="PRO_5012824555" description="Chitin-binding type-2 domain-containing protein" evidence="2">
    <location>
        <begin position="21"/>
        <end position="561"/>
    </location>
</feature>
<keyword evidence="2" id="KW-0732">Signal</keyword>
<feature type="compositionally biased region" description="Acidic residues" evidence="1">
    <location>
        <begin position="450"/>
        <end position="476"/>
    </location>
</feature>
<feature type="signal peptide" evidence="2">
    <location>
        <begin position="1"/>
        <end position="20"/>
    </location>
</feature>
<feature type="region of interest" description="Disordered" evidence="1">
    <location>
        <begin position="410"/>
        <end position="561"/>
    </location>
</feature>
<dbReference type="AlphaFoldDB" id="A0A1Y2C2M1"/>
<dbReference type="Proteomes" id="UP000193920">
    <property type="component" value="Unassembled WGS sequence"/>
</dbReference>
<feature type="compositionally biased region" description="Polar residues" evidence="1">
    <location>
        <begin position="413"/>
        <end position="447"/>
    </location>
</feature>
<evidence type="ECO:0000313" key="4">
    <source>
        <dbReference type="Proteomes" id="UP000193920"/>
    </source>
</evidence>
<evidence type="ECO:0008006" key="5">
    <source>
        <dbReference type="Google" id="ProtNLM"/>
    </source>
</evidence>
<feature type="compositionally biased region" description="Low complexity" evidence="1">
    <location>
        <begin position="477"/>
        <end position="486"/>
    </location>
</feature>
<feature type="region of interest" description="Disordered" evidence="1">
    <location>
        <begin position="353"/>
        <end position="389"/>
    </location>
</feature>
<name>A0A1Y2C2M1_9FUNG</name>
<feature type="region of interest" description="Disordered" evidence="1">
    <location>
        <begin position="261"/>
        <end position="282"/>
    </location>
</feature>
<feature type="compositionally biased region" description="Low complexity" evidence="1">
    <location>
        <begin position="546"/>
        <end position="561"/>
    </location>
</feature>
<dbReference type="STRING" id="1754190.A0A1Y2C2M1"/>